<feature type="transmembrane region" description="Helical" evidence="1">
    <location>
        <begin position="6"/>
        <end position="26"/>
    </location>
</feature>
<name>A0A3N6M627_NATCH</name>
<accession>A0A3N6M627</accession>
<protein>
    <recommendedName>
        <fullName evidence="2">Histidine kinase N-terminal 7TM region domain-containing protein</fullName>
    </recommendedName>
</protein>
<feature type="domain" description="Histidine kinase N-terminal 7TM region" evidence="2">
    <location>
        <begin position="25"/>
        <end position="224"/>
    </location>
</feature>
<comment type="caution">
    <text evidence="3">The sequence shown here is derived from an EMBL/GenBank/DDBJ whole genome shotgun (WGS) entry which is preliminary data.</text>
</comment>
<reference evidence="3 4" key="1">
    <citation type="submission" date="2018-10" db="EMBL/GenBank/DDBJ databases">
        <title>Natrarchaeobius chitinivorans gen. nov., sp. nov., and Natrarchaeobius haloalkaliphilus sp. nov., alkaliphilic, chitin-utilizing haloarchaea from hypersaline alkaline lakes.</title>
        <authorList>
            <person name="Sorokin D.Y."/>
            <person name="Elcheninov A.G."/>
            <person name="Kostrikina N.A."/>
            <person name="Bale N.J."/>
            <person name="Sinninghe Damste J.S."/>
            <person name="Khijniak T.V."/>
            <person name="Kublanov I.V."/>
            <person name="Toshchakov S.V."/>
        </authorList>
    </citation>
    <scope>NUCLEOTIDE SEQUENCE [LARGE SCALE GENOMIC DNA]</scope>
    <source>
        <strain evidence="3 4">AArcht4T</strain>
    </source>
</reference>
<keyword evidence="1" id="KW-0472">Membrane</keyword>
<gene>
    <name evidence="3" type="ORF">EA473_07570</name>
</gene>
<feature type="transmembrane region" description="Helical" evidence="1">
    <location>
        <begin position="183"/>
        <end position="201"/>
    </location>
</feature>
<dbReference type="AlphaFoldDB" id="A0A3N6M627"/>
<evidence type="ECO:0000256" key="1">
    <source>
        <dbReference type="SAM" id="Phobius"/>
    </source>
</evidence>
<feature type="transmembrane region" description="Helical" evidence="1">
    <location>
        <begin position="38"/>
        <end position="57"/>
    </location>
</feature>
<feature type="transmembrane region" description="Helical" evidence="1">
    <location>
        <begin position="69"/>
        <end position="91"/>
    </location>
</feature>
<organism evidence="3 4">
    <name type="scientific">Natrarchaeobius chitinivorans</name>
    <dbReference type="NCBI Taxonomy" id="1679083"/>
    <lineage>
        <taxon>Archaea</taxon>
        <taxon>Methanobacteriati</taxon>
        <taxon>Methanobacteriota</taxon>
        <taxon>Stenosarchaea group</taxon>
        <taxon>Halobacteria</taxon>
        <taxon>Halobacteriales</taxon>
        <taxon>Natrialbaceae</taxon>
        <taxon>Natrarchaeobius</taxon>
    </lineage>
</organism>
<feature type="transmembrane region" description="Helical" evidence="1">
    <location>
        <begin position="150"/>
        <end position="171"/>
    </location>
</feature>
<dbReference type="Proteomes" id="UP000282323">
    <property type="component" value="Unassembled WGS sequence"/>
</dbReference>
<sequence length="242" mass="25986">MSSAAWVTWLLVGSAVGVVISTYPYLATVIAYRQRDNGLAYIVLLMGVAIWNGLFVAQALDPDPLVKGFFLTLSMVGAVLTALGWFLFASTASTTPPLSRARLLYHLVAVLVGVDILLMVTAPSHSISWTILPESGPLSTFVILSPHAGYWFHTALLIALFTAGAVLFARAWWNGIDTQYTRAYAVSGLLTAVAVLVSNSVHPGVTVAPLAAASLTTIGCVQAYQKRTAKVPILWRWLDRSP</sequence>
<evidence type="ECO:0000313" key="3">
    <source>
        <dbReference type="EMBL" id="RQG96024.1"/>
    </source>
</evidence>
<keyword evidence="4" id="KW-1185">Reference proteome</keyword>
<keyword evidence="1" id="KW-1133">Transmembrane helix</keyword>
<keyword evidence="1" id="KW-0812">Transmembrane</keyword>
<feature type="transmembrane region" description="Helical" evidence="1">
    <location>
        <begin position="103"/>
        <end position="122"/>
    </location>
</feature>
<dbReference type="OrthoDB" id="330626at2157"/>
<evidence type="ECO:0000259" key="2">
    <source>
        <dbReference type="Pfam" id="PF16927"/>
    </source>
</evidence>
<dbReference type="InterPro" id="IPR031621">
    <property type="entry name" value="HisKA_7TM"/>
</dbReference>
<dbReference type="Pfam" id="PF16927">
    <property type="entry name" value="HisKA_7TM"/>
    <property type="match status" value="1"/>
</dbReference>
<dbReference type="EMBL" id="REGA01000004">
    <property type="protein sequence ID" value="RQG96024.1"/>
    <property type="molecule type" value="Genomic_DNA"/>
</dbReference>
<dbReference type="RefSeq" id="WP_124195023.1">
    <property type="nucleotide sequence ID" value="NZ_REGA01000004.1"/>
</dbReference>
<proteinExistence type="predicted"/>
<evidence type="ECO:0000313" key="4">
    <source>
        <dbReference type="Proteomes" id="UP000282323"/>
    </source>
</evidence>